<evidence type="ECO:0000259" key="1">
    <source>
        <dbReference type="Pfam" id="PF04016"/>
    </source>
</evidence>
<gene>
    <name evidence="3" type="ordered locus">Calni_0264</name>
</gene>
<dbReference type="SUPFAM" id="SSF159713">
    <property type="entry name" value="Dhaf3308-like"/>
    <property type="match status" value="1"/>
</dbReference>
<dbReference type="InterPro" id="IPR007161">
    <property type="entry name" value="DUF364"/>
</dbReference>
<dbReference type="AlphaFoldDB" id="E4TJL5"/>
<reference evidence="3 4" key="2">
    <citation type="journal article" date="2011" name="Stand. Genomic Sci.">
        <title>Complete genome sequence of Calditerrivibrio nitroreducens type strain (Yu37-1).</title>
        <authorList>
            <person name="Pitluck S."/>
            <person name="Sikorski J."/>
            <person name="Zeytun A."/>
            <person name="Lapidus A."/>
            <person name="Nolan M."/>
            <person name="Lucas S."/>
            <person name="Hammon N."/>
            <person name="Deshpande S."/>
            <person name="Cheng J.F."/>
            <person name="Tapia R."/>
            <person name="Han C."/>
            <person name="Goodwin L."/>
            <person name="Liolios K."/>
            <person name="Pagani I."/>
            <person name="Ivanova N."/>
            <person name="Mavromatis K."/>
            <person name="Pati A."/>
            <person name="Chen A."/>
            <person name="Palaniappan K."/>
            <person name="Hauser L."/>
            <person name="Chang Y.J."/>
            <person name="Jeffries C.D."/>
            <person name="Detter J.C."/>
            <person name="Brambilla E."/>
            <person name="Djao O.D."/>
            <person name="Rohde M."/>
            <person name="Spring S."/>
            <person name="Goker M."/>
            <person name="Woyke T."/>
            <person name="Bristow J."/>
            <person name="Eisen J.A."/>
            <person name="Markowitz V."/>
            <person name="Hugenholtz P."/>
            <person name="Kyrpides N.C."/>
            <person name="Klenk H.P."/>
            <person name="Land M."/>
        </authorList>
    </citation>
    <scope>NUCLEOTIDE SEQUENCE [LARGE SCALE GENOMIC DNA]</scope>
    <source>
        <strain evidence="4">DSM 19672 / NBRC 101217 / Yu37-1</strain>
    </source>
</reference>
<dbReference type="STRING" id="768670.Calni_0264"/>
<name>E4TJL5_CALNY</name>
<keyword evidence="4" id="KW-1185">Reference proteome</keyword>
<evidence type="ECO:0000313" key="4">
    <source>
        <dbReference type="Proteomes" id="UP000007039"/>
    </source>
</evidence>
<sequence length="239" mass="26406">MKLLVKEIFEEASDRLKDLKILDYIIGLGYTLVETEAGAGVAYTFRDSIPGGCNATDDFFVGKNAMEVAKWVFSNGLLESAIGLATINSVLDNGYSSNEDISEVIDFNGKTVSMVGYFKPIENLIKPIVKELYIFELKNYPDTFNPGYAKLIIPKSDIVIISGTTFINKTTEDFLNFVDDYKKVIFLGASTPLSTALSKYGTLAGSKVIDVNYTKYALSKGGGMKLMKKGLERRIIRSY</sequence>
<dbReference type="EMBL" id="CP002347">
    <property type="protein sequence ID" value="ADR18177.1"/>
    <property type="molecule type" value="Genomic_DNA"/>
</dbReference>
<dbReference type="InterPro" id="IPR025251">
    <property type="entry name" value="DUF4213"/>
</dbReference>
<dbReference type="Proteomes" id="UP000007039">
    <property type="component" value="Chromosome"/>
</dbReference>
<dbReference type="HOGENOM" id="CLU_076326_1_1_0"/>
<evidence type="ECO:0000313" key="3">
    <source>
        <dbReference type="EMBL" id="ADR18177.1"/>
    </source>
</evidence>
<dbReference type="Pfam" id="PF04016">
    <property type="entry name" value="DUF364"/>
    <property type="match status" value="1"/>
</dbReference>
<organism evidence="3 4">
    <name type="scientific">Calditerrivibrio nitroreducens (strain DSM 19672 / NBRC 101217 / Yu37-1)</name>
    <dbReference type="NCBI Taxonomy" id="768670"/>
    <lineage>
        <taxon>Bacteria</taxon>
        <taxon>Pseudomonadati</taxon>
        <taxon>Deferribacterota</taxon>
        <taxon>Deferribacteres</taxon>
        <taxon>Deferribacterales</taxon>
        <taxon>Calditerrivibrionaceae</taxon>
    </lineage>
</organism>
<dbReference type="Gene3D" id="3.40.50.11590">
    <property type="match status" value="1"/>
</dbReference>
<proteinExistence type="predicted"/>
<reference key="1">
    <citation type="submission" date="2010-11" db="EMBL/GenBank/DDBJ databases">
        <title>The complete genome of chromosome of Calditerrivibrio nitroreducens DSM 19672.</title>
        <authorList>
            <consortium name="US DOE Joint Genome Institute (JGI-PGF)"/>
            <person name="Lucas S."/>
            <person name="Copeland A."/>
            <person name="Lapidus A."/>
            <person name="Bruce D."/>
            <person name="Goodwin L."/>
            <person name="Pitluck S."/>
            <person name="Kyrpides N."/>
            <person name="Mavromatis K."/>
            <person name="Ivanova N."/>
            <person name="Mikhailova N."/>
            <person name="Zeytun A."/>
            <person name="Brettin T."/>
            <person name="Detter J.C."/>
            <person name="Tapia R."/>
            <person name="Han C."/>
            <person name="Land M."/>
            <person name="Hauser L."/>
            <person name="Markowitz V."/>
            <person name="Cheng J.-F."/>
            <person name="Hugenholtz P."/>
            <person name="Woyke T."/>
            <person name="Wu D."/>
            <person name="Spring S."/>
            <person name="Schroeder M."/>
            <person name="Brambilla E."/>
            <person name="Klenk H.-P."/>
            <person name="Eisen J.A."/>
        </authorList>
    </citation>
    <scope>NUCLEOTIDE SEQUENCE [LARGE SCALE GENOMIC DNA]</scope>
    <source>
        <strain>DSM 19672</strain>
    </source>
</reference>
<evidence type="ECO:0000259" key="2">
    <source>
        <dbReference type="Pfam" id="PF13938"/>
    </source>
</evidence>
<dbReference type="eggNOG" id="COG2014">
    <property type="taxonomic scope" value="Bacteria"/>
</dbReference>
<feature type="domain" description="Putative heavy-metal chelation" evidence="1">
    <location>
        <begin position="107"/>
        <end position="235"/>
    </location>
</feature>
<dbReference type="Pfam" id="PF13938">
    <property type="entry name" value="DUF4213"/>
    <property type="match status" value="1"/>
</dbReference>
<dbReference type="Gene3D" id="3.30.390.100">
    <property type="match status" value="1"/>
</dbReference>
<dbReference type="RefSeq" id="WP_013450394.1">
    <property type="nucleotide sequence ID" value="NC_014758.1"/>
</dbReference>
<accession>E4TJL5</accession>
<evidence type="ECO:0008006" key="5">
    <source>
        <dbReference type="Google" id="ProtNLM"/>
    </source>
</evidence>
<feature type="domain" description="DUF4213" evidence="2">
    <location>
        <begin position="10"/>
        <end position="91"/>
    </location>
</feature>
<dbReference type="KEGG" id="cni:Calni_0264"/>
<dbReference type="OrthoDB" id="5387051at2"/>
<protein>
    <recommendedName>
        <fullName evidence="5">Heavy-metal chelation domain-containing protein</fullName>
    </recommendedName>
</protein>